<dbReference type="InterPro" id="IPR000089">
    <property type="entry name" value="Biotin_lipoyl"/>
</dbReference>
<proteinExistence type="predicted"/>
<dbReference type="Proteomes" id="UP001371218">
    <property type="component" value="Unassembled WGS sequence"/>
</dbReference>
<evidence type="ECO:0000313" key="4">
    <source>
        <dbReference type="Proteomes" id="UP001371218"/>
    </source>
</evidence>
<name>A0ABU9BPV6_9BURK</name>
<dbReference type="Pfam" id="PF00364">
    <property type="entry name" value="Biotin_lipoyl"/>
    <property type="match status" value="1"/>
</dbReference>
<evidence type="ECO:0000256" key="1">
    <source>
        <dbReference type="ARBA" id="ARBA00023267"/>
    </source>
</evidence>
<dbReference type="CDD" id="cd06850">
    <property type="entry name" value="biotinyl_domain"/>
    <property type="match status" value="1"/>
</dbReference>
<evidence type="ECO:0000313" key="3">
    <source>
        <dbReference type="EMBL" id="MEK8032004.1"/>
    </source>
</evidence>
<dbReference type="InterPro" id="IPR001882">
    <property type="entry name" value="Biotin_BS"/>
</dbReference>
<comment type="caution">
    <text evidence="3">The sequence shown here is derived from an EMBL/GenBank/DDBJ whole genome shotgun (WGS) entry which is preliminary data.</text>
</comment>
<keyword evidence="4" id="KW-1185">Reference proteome</keyword>
<dbReference type="SUPFAM" id="SSF51230">
    <property type="entry name" value="Single hybrid motif"/>
    <property type="match status" value="1"/>
</dbReference>
<protein>
    <submittedName>
        <fullName evidence="3">Acetyl-CoA carboxylase biotin carboxyl carrier protein subunit</fullName>
    </submittedName>
</protein>
<evidence type="ECO:0000259" key="2">
    <source>
        <dbReference type="PROSITE" id="PS50968"/>
    </source>
</evidence>
<accession>A0ABU9BPV6</accession>
<dbReference type="EMBL" id="JBBUTG010000007">
    <property type="protein sequence ID" value="MEK8032004.1"/>
    <property type="molecule type" value="Genomic_DNA"/>
</dbReference>
<dbReference type="InterPro" id="IPR011053">
    <property type="entry name" value="Single_hybrid_motif"/>
</dbReference>
<dbReference type="PROSITE" id="PS50968">
    <property type="entry name" value="BIOTINYL_LIPOYL"/>
    <property type="match status" value="1"/>
</dbReference>
<gene>
    <name evidence="3" type="ORF">AACH06_14345</name>
</gene>
<dbReference type="PROSITE" id="PS00188">
    <property type="entry name" value="BIOTIN"/>
    <property type="match status" value="1"/>
</dbReference>
<organism evidence="3 4">
    <name type="scientific">Ideonella lacteola</name>
    <dbReference type="NCBI Taxonomy" id="2984193"/>
    <lineage>
        <taxon>Bacteria</taxon>
        <taxon>Pseudomonadati</taxon>
        <taxon>Pseudomonadota</taxon>
        <taxon>Betaproteobacteria</taxon>
        <taxon>Burkholderiales</taxon>
        <taxon>Sphaerotilaceae</taxon>
        <taxon>Ideonella</taxon>
    </lineage>
</organism>
<sequence length="49" mass="5130">MTAGQALAVMEAMKMEHTISAPRAGVVTELLYAVGDQVAEGGELLRLAE</sequence>
<reference evidence="3 4" key="1">
    <citation type="submission" date="2024-04" db="EMBL/GenBank/DDBJ databases">
        <title>Novel species of the genus Ideonella isolated from streams.</title>
        <authorList>
            <person name="Lu H."/>
        </authorList>
    </citation>
    <scope>NUCLEOTIDE SEQUENCE [LARGE SCALE GENOMIC DNA]</scope>
    <source>
        <strain evidence="3 4">DXS29W</strain>
    </source>
</reference>
<feature type="domain" description="Lipoyl-binding" evidence="2">
    <location>
        <begin position="1"/>
        <end position="48"/>
    </location>
</feature>
<keyword evidence="1" id="KW-0092">Biotin</keyword>
<dbReference type="Gene3D" id="2.40.50.100">
    <property type="match status" value="1"/>
</dbReference>